<accession>A0A7W4UXR4</accession>
<gene>
    <name evidence="5" type="ORF">FHX33_003004</name>
</gene>
<evidence type="ECO:0000256" key="3">
    <source>
        <dbReference type="ARBA" id="ARBA00023163"/>
    </source>
</evidence>
<protein>
    <submittedName>
        <fullName evidence="5">DNA-binding FadR family transcriptional regulator</fullName>
    </submittedName>
</protein>
<dbReference type="SUPFAM" id="SSF48008">
    <property type="entry name" value="GntR ligand-binding domain-like"/>
    <property type="match status" value="1"/>
</dbReference>
<dbReference type="RefSeq" id="WP_021762130.1">
    <property type="nucleotide sequence ID" value="NZ_DAMDIH010000001.1"/>
</dbReference>
<dbReference type="SUPFAM" id="SSF46785">
    <property type="entry name" value="Winged helix' DNA-binding domain"/>
    <property type="match status" value="1"/>
</dbReference>
<evidence type="ECO:0000259" key="4">
    <source>
        <dbReference type="PROSITE" id="PS50949"/>
    </source>
</evidence>
<dbReference type="Gene3D" id="1.10.10.10">
    <property type="entry name" value="Winged helix-like DNA-binding domain superfamily/Winged helix DNA-binding domain"/>
    <property type="match status" value="1"/>
</dbReference>
<dbReference type="Pfam" id="PF00392">
    <property type="entry name" value="GntR"/>
    <property type="match status" value="1"/>
</dbReference>
<name>A0A7W4UXR4_LEIAQ</name>
<dbReference type="Gene3D" id="1.20.120.530">
    <property type="entry name" value="GntR ligand-binding domain-like"/>
    <property type="match status" value="1"/>
</dbReference>
<dbReference type="InterPro" id="IPR036390">
    <property type="entry name" value="WH_DNA-bd_sf"/>
</dbReference>
<dbReference type="SMART" id="SM00895">
    <property type="entry name" value="FCD"/>
    <property type="match status" value="1"/>
</dbReference>
<dbReference type="InterPro" id="IPR008920">
    <property type="entry name" value="TF_FadR/GntR_C"/>
</dbReference>
<dbReference type="InterPro" id="IPR036388">
    <property type="entry name" value="WH-like_DNA-bd_sf"/>
</dbReference>
<dbReference type="PROSITE" id="PS50949">
    <property type="entry name" value="HTH_GNTR"/>
    <property type="match status" value="1"/>
</dbReference>
<evidence type="ECO:0000256" key="1">
    <source>
        <dbReference type="ARBA" id="ARBA00023015"/>
    </source>
</evidence>
<dbReference type="Pfam" id="PF07729">
    <property type="entry name" value="FCD"/>
    <property type="match status" value="1"/>
</dbReference>
<dbReference type="InterPro" id="IPR000524">
    <property type="entry name" value="Tscrpt_reg_HTH_GntR"/>
</dbReference>
<organism evidence="5 6">
    <name type="scientific">Leifsonia aquatica</name>
    <name type="common">Corynebacterium aquaticum</name>
    <dbReference type="NCBI Taxonomy" id="144185"/>
    <lineage>
        <taxon>Bacteria</taxon>
        <taxon>Bacillati</taxon>
        <taxon>Actinomycetota</taxon>
        <taxon>Actinomycetes</taxon>
        <taxon>Micrococcales</taxon>
        <taxon>Microbacteriaceae</taxon>
        <taxon>Leifsonia</taxon>
    </lineage>
</organism>
<keyword evidence="1" id="KW-0805">Transcription regulation</keyword>
<evidence type="ECO:0000313" key="5">
    <source>
        <dbReference type="EMBL" id="MBB2968234.1"/>
    </source>
</evidence>
<dbReference type="SMART" id="SM00345">
    <property type="entry name" value="HTH_GNTR"/>
    <property type="match status" value="1"/>
</dbReference>
<evidence type="ECO:0000313" key="6">
    <source>
        <dbReference type="Proteomes" id="UP000538196"/>
    </source>
</evidence>
<dbReference type="PANTHER" id="PTHR43537">
    <property type="entry name" value="TRANSCRIPTIONAL REGULATOR, GNTR FAMILY"/>
    <property type="match status" value="1"/>
</dbReference>
<dbReference type="Proteomes" id="UP000538196">
    <property type="component" value="Unassembled WGS sequence"/>
</dbReference>
<dbReference type="InterPro" id="IPR011711">
    <property type="entry name" value="GntR_C"/>
</dbReference>
<keyword evidence="3" id="KW-0804">Transcription</keyword>
<keyword evidence="6" id="KW-1185">Reference proteome</keyword>
<reference evidence="5 6" key="1">
    <citation type="submission" date="2020-08" db="EMBL/GenBank/DDBJ databases">
        <title>Sequencing the genomes of 1000 actinobacteria strains.</title>
        <authorList>
            <person name="Klenk H.-P."/>
        </authorList>
    </citation>
    <scope>NUCLEOTIDE SEQUENCE [LARGE SCALE GENOMIC DNA]</scope>
    <source>
        <strain evidence="5 6">DSM 20146</strain>
    </source>
</reference>
<comment type="caution">
    <text evidence="5">The sequence shown here is derived from an EMBL/GenBank/DDBJ whole genome shotgun (WGS) entry which is preliminary data.</text>
</comment>
<dbReference type="EMBL" id="JACHVP010000003">
    <property type="protein sequence ID" value="MBB2968234.1"/>
    <property type="molecule type" value="Genomic_DNA"/>
</dbReference>
<dbReference type="GO" id="GO:0003677">
    <property type="term" value="F:DNA binding"/>
    <property type="evidence" value="ECO:0007669"/>
    <property type="project" value="UniProtKB-KW"/>
</dbReference>
<evidence type="ECO:0000256" key="2">
    <source>
        <dbReference type="ARBA" id="ARBA00023125"/>
    </source>
</evidence>
<dbReference type="GO" id="GO:0003700">
    <property type="term" value="F:DNA-binding transcription factor activity"/>
    <property type="evidence" value="ECO:0007669"/>
    <property type="project" value="InterPro"/>
</dbReference>
<proteinExistence type="predicted"/>
<feature type="domain" description="HTH gntR-type" evidence="4">
    <location>
        <begin position="16"/>
        <end position="83"/>
    </location>
</feature>
<sequence>MPSPTPRTAHYQQSLPGLHGQVLDQLGADICSGRMPAGTVITLEEIERKYEVSRSVGRETIRVLEAMRLVISRRRVGVVVLGSEEWNLLDPRVIRWRMESPDRAEQIDALTELRIAIEPEAARLAATRATAQEAAELVGIAGRMWAASEEGDREAFLELDVQFHSLVLACSGNPMFRQLESLVSEILHGWLAHGLGPQHPHPTALSLHGAVATAIQTRNADEAFTVMRELLVRSALESSDG</sequence>
<dbReference type="AlphaFoldDB" id="A0A7W4UXR4"/>
<dbReference type="PANTHER" id="PTHR43537:SF44">
    <property type="entry name" value="GNTR FAMILY REGULATORY PROTEIN"/>
    <property type="match status" value="1"/>
</dbReference>
<keyword evidence="2 5" id="KW-0238">DNA-binding</keyword>